<dbReference type="SFLD" id="SFLDG01386">
    <property type="entry name" value="main_SPASM_domain-containing"/>
    <property type="match status" value="1"/>
</dbReference>
<keyword evidence="3" id="KW-0949">S-adenosyl-L-methionine</keyword>
<dbReference type="InterPro" id="IPR013785">
    <property type="entry name" value="Aldolase_TIM"/>
</dbReference>
<dbReference type="EMBL" id="WOEY01000150">
    <property type="protein sequence ID" value="NPT46965.1"/>
    <property type="molecule type" value="Genomic_DNA"/>
</dbReference>
<keyword evidence="10" id="KW-1185">Reference proteome</keyword>
<dbReference type="SFLD" id="SFLDG01072">
    <property type="entry name" value="dehydrogenase_like"/>
    <property type="match status" value="1"/>
</dbReference>
<comment type="similarity">
    <text evidence="7">Belongs to the radical SAM superfamily. Anaerobic sulfatase-maturating enzyme family.</text>
</comment>
<proteinExistence type="inferred from homology"/>
<dbReference type="Proteomes" id="UP000652198">
    <property type="component" value="Unassembled WGS sequence"/>
</dbReference>
<comment type="cofactor">
    <cofactor evidence="1">
        <name>[4Fe-4S] cluster</name>
        <dbReference type="ChEBI" id="CHEBI:49883"/>
    </cofactor>
</comment>
<dbReference type="InterPro" id="IPR007197">
    <property type="entry name" value="rSAM"/>
</dbReference>
<dbReference type="PANTHER" id="PTHR43273:SF3">
    <property type="entry name" value="ANAEROBIC SULFATASE-MATURATING ENZYME HOMOLOG ASLB-RELATED"/>
    <property type="match status" value="1"/>
</dbReference>
<dbReference type="InterPro" id="IPR023867">
    <property type="entry name" value="Sulphatase_maturase_rSAM"/>
</dbReference>
<evidence type="ECO:0000259" key="8">
    <source>
        <dbReference type="PROSITE" id="PS51918"/>
    </source>
</evidence>
<evidence type="ECO:0000256" key="7">
    <source>
        <dbReference type="ARBA" id="ARBA00023601"/>
    </source>
</evidence>
<dbReference type="Pfam" id="PF13186">
    <property type="entry name" value="SPASM"/>
    <property type="match status" value="1"/>
</dbReference>
<dbReference type="CDD" id="cd21120">
    <property type="entry name" value="SPASM_anSME"/>
    <property type="match status" value="1"/>
</dbReference>
<dbReference type="NCBIfam" id="TIGR03942">
    <property type="entry name" value="sulfatase_rSAM"/>
    <property type="match status" value="1"/>
</dbReference>
<dbReference type="CDD" id="cd01335">
    <property type="entry name" value="Radical_SAM"/>
    <property type="match status" value="1"/>
</dbReference>
<gene>
    <name evidence="9" type="ORF">GNZ12_37820</name>
</gene>
<keyword evidence="2" id="KW-0004">4Fe-4S</keyword>
<evidence type="ECO:0000256" key="4">
    <source>
        <dbReference type="ARBA" id="ARBA00022723"/>
    </source>
</evidence>
<name>A0ABX2C4N8_9BURK</name>
<evidence type="ECO:0000256" key="1">
    <source>
        <dbReference type="ARBA" id="ARBA00001966"/>
    </source>
</evidence>
<dbReference type="SFLD" id="SFLDF00285">
    <property type="entry name" value="anaerobic_Ser-type_sulfatase-m"/>
    <property type="match status" value="1"/>
</dbReference>
<evidence type="ECO:0000256" key="5">
    <source>
        <dbReference type="ARBA" id="ARBA00023004"/>
    </source>
</evidence>
<dbReference type="NCBIfam" id="TIGR04085">
    <property type="entry name" value="rSAM_more_4Fe4S"/>
    <property type="match status" value="1"/>
</dbReference>
<dbReference type="Pfam" id="PF04055">
    <property type="entry name" value="Radical_SAM"/>
    <property type="match status" value="1"/>
</dbReference>
<keyword evidence="6" id="KW-0411">Iron-sulfur</keyword>
<evidence type="ECO:0000256" key="6">
    <source>
        <dbReference type="ARBA" id="ARBA00023014"/>
    </source>
</evidence>
<evidence type="ECO:0000256" key="2">
    <source>
        <dbReference type="ARBA" id="ARBA00022485"/>
    </source>
</evidence>
<evidence type="ECO:0000313" key="9">
    <source>
        <dbReference type="EMBL" id="NPT46965.1"/>
    </source>
</evidence>
<keyword evidence="5" id="KW-0408">Iron</keyword>
<dbReference type="InterPro" id="IPR047207">
    <property type="entry name" value="SPASM_anSME"/>
</dbReference>
<dbReference type="Gene3D" id="3.20.20.70">
    <property type="entry name" value="Aldolase class I"/>
    <property type="match status" value="1"/>
</dbReference>
<protein>
    <submittedName>
        <fullName evidence="9">Anaerobic sulfatase maturase</fullName>
    </submittedName>
</protein>
<dbReference type="SFLD" id="SFLDG01384">
    <property type="entry name" value="thioether_bond_formation_requi"/>
    <property type="match status" value="1"/>
</dbReference>
<keyword evidence="4" id="KW-0479">Metal-binding</keyword>
<dbReference type="SFLD" id="SFLDG01067">
    <property type="entry name" value="SPASM/twitch_domain_containing"/>
    <property type="match status" value="1"/>
</dbReference>
<dbReference type="InterPro" id="IPR023885">
    <property type="entry name" value="4Fe4S-binding_SPASM_dom"/>
</dbReference>
<accession>A0ABX2C4N8</accession>
<dbReference type="InterPro" id="IPR058240">
    <property type="entry name" value="rSAM_sf"/>
</dbReference>
<feature type="domain" description="Radical SAM core" evidence="8">
    <location>
        <begin position="5"/>
        <end position="230"/>
    </location>
</feature>
<evidence type="ECO:0000313" key="10">
    <source>
        <dbReference type="Proteomes" id="UP000652198"/>
    </source>
</evidence>
<dbReference type="PROSITE" id="PS51918">
    <property type="entry name" value="RADICAL_SAM"/>
    <property type="match status" value="1"/>
</dbReference>
<dbReference type="PANTHER" id="PTHR43273">
    <property type="entry name" value="ANAEROBIC SULFATASE-MATURATING ENZYME HOMOLOG ASLB-RELATED"/>
    <property type="match status" value="1"/>
</dbReference>
<evidence type="ECO:0000256" key="3">
    <source>
        <dbReference type="ARBA" id="ARBA00022691"/>
    </source>
</evidence>
<reference evidence="9 10" key="1">
    <citation type="submission" date="2019-11" db="EMBL/GenBank/DDBJ databases">
        <title>Metabolism of dissolved organic matter in forest soils.</title>
        <authorList>
            <person name="Cyle K.T."/>
            <person name="Wilhelm R.C."/>
            <person name="Martinez C.E."/>
        </authorList>
    </citation>
    <scope>NUCLEOTIDE SEQUENCE [LARGE SCALE GENOMIC DNA]</scope>
    <source>
        <strain evidence="9 10">1N</strain>
    </source>
</reference>
<comment type="caution">
    <text evidence="9">The sequence shown here is derived from an EMBL/GenBank/DDBJ whole genome shotgun (WGS) entry which is preliminary data.</text>
</comment>
<sequence length="424" mass="48183">MQEFTESPQGLHLMAKPIGPLCNLDCSYCFYLEKENLFPARERFRMPDPVLRSYVQRYIAAQTTPEVEFTWQGGEPTLMGLDFFERAVAYQREFAGDRAIRNTLQTNGTLLDDTWCEFLARERFLVGLSLDGPREVHDLYRPDKQGRSSFDDVMGGLACMKRHGVEFNVLVTVARDVAKYPLEIYRFMKESGVRHLQFNPVVERAPRPQEIRFGLSHAIPPKLSRHGQSETDPASAVTAQSVEPEAYGDFLIAIFDEWVRNDVGRVHVMNFEWALASWCQVPAGVCLFSPRCGKAAIVEHNGDVYSCDHFMYPQYKLGNIQHDDPVAMMTSPAQQAFGLAKEESLPDYCRKCDYRFACHGECPKNRFMVTPDGEPGLNYLCAGYKKYFRHATQYMNAMAKLLSHGLPASAIMQAFRGPLIIPLD</sequence>
<dbReference type="SFLD" id="SFLDS00029">
    <property type="entry name" value="Radical_SAM"/>
    <property type="match status" value="1"/>
</dbReference>
<dbReference type="InterPro" id="IPR034491">
    <property type="entry name" value="Anaerob_Ser_sulfatase-maturase"/>
</dbReference>
<dbReference type="SUPFAM" id="SSF102114">
    <property type="entry name" value="Radical SAM enzymes"/>
    <property type="match status" value="1"/>
</dbReference>
<organism evidence="9 10">
    <name type="scientific">Paraburkholderia solitsugae</name>
    <dbReference type="NCBI Taxonomy" id="2675748"/>
    <lineage>
        <taxon>Bacteria</taxon>
        <taxon>Pseudomonadati</taxon>
        <taxon>Pseudomonadota</taxon>
        <taxon>Betaproteobacteria</taxon>
        <taxon>Burkholderiales</taxon>
        <taxon>Burkholderiaceae</taxon>
        <taxon>Paraburkholderia</taxon>
    </lineage>
</organism>